<evidence type="ECO:0000256" key="5">
    <source>
        <dbReference type="ARBA" id="ARBA00023004"/>
    </source>
</evidence>
<protein>
    <recommendedName>
        <fullName evidence="8">7-carboxy-7-deazaguanine synthase</fullName>
        <shortName evidence="8">CDG synthase</shortName>
        <ecNumber evidence="8">4.3.99.3</ecNumber>
    </recommendedName>
    <alternativeName>
        <fullName evidence="8">Queuosine biosynthesis protein QueE</fullName>
    </alternativeName>
</protein>
<feature type="binding site" evidence="8">
    <location>
        <position position="49"/>
    </location>
    <ligand>
        <name>[4Fe-4S] cluster</name>
        <dbReference type="ChEBI" id="CHEBI:49883"/>
        <note>4Fe-4S-S-AdoMet</note>
    </ligand>
</feature>
<comment type="caution">
    <text evidence="8">Lacks conserved residue(s) required for the propagation of feature annotation.</text>
</comment>
<dbReference type="Gene3D" id="3.20.20.70">
    <property type="entry name" value="Aldolase class I"/>
    <property type="match status" value="1"/>
</dbReference>
<dbReference type="RefSeq" id="WP_185107503.1">
    <property type="nucleotide sequence ID" value="NZ_JACHMI010000001.1"/>
</dbReference>
<dbReference type="PANTHER" id="PTHR42836">
    <property type="entry name" value="7-CARBOXY-7-DEAZAGUANINE SYNTHASE"/>
    <property type="match status" value="1"/>
</dbReference>
<comment type="caution">
    <text evidence="10">The sequence shown here is derived from an EMBL/GenBank/DDBJ whole genome shotgun (WGS) entry which is preliminary data.</text>
</comment>
<comment type="catalytic activity">
    <reaction evidence="8">
        <text>6-carboxy-5,6,7,8-tetrahydropterin + H(+) = 7-carboxy-7-carbaguanine + NH4(+)</text>
        <dbReference type="Rhea" id="RHEA:27974"/>
        <dbReference type="ChEBI" id="CHEBI:15378"/>
        <dbReference type="ChEBI" id="CHEBI:28938"/>
        <dbReference type="ChEBI" id="CHEBI:61032"/>
        <dbReference type="ChEBI" id="CHEBI:61036"/>
        <dbReference type="EC" id="4.3.99.3"/>
    </reaction>
</comment>
<dbReference type="PROSITE" id="PS51918">
    <property type="entry name" value="RADICAL_SAM"/>
    <property type="match status" value="1"/>
</dbReference>
<evidence type="ECO:0000313" key="10">
    <source>
        <dbReference type="EMBL" id="MBB6553345.1"/>
    </source>
</evidence>
<keyword evidence="7 8" id="KW-0456">Lyase</keyword>
<evidence type="ECO:0000313" key="11">
    <source>
        <dbReference type="Proteomes" id="UP000565579"/>
    </source>
</evidence>
<accession>A0A7X0P154</accession>
<keyword evidence="1 8" id="KW-0004">4Fe-4S</keyword>
<evidence type="ECO:0000256" key="8">
    <source>
        <dbReference type="HAMAP-Rule" id="MF_00917"/>
    </source>
</evidence>
<dbReference type="InterPro" id="IPR013785">
    <property type="entry name" value="Aldolase_TIM"/>
</dbReference>
<comment type="pathway">
    <text evidence="8">Purine metabolism; 7-cyano-7-deazaguanine biosynthesis.</text>
</comment>
<feature type="binding site" evidence="8">
    <location>
        <position position="120"/>
    </location>
    <ligand>
        <name>S-adenosyl-L-methionine</name>
        <dbReference type="ChEBI" id="CHEBI:59789"/>
    </ligand>
</feature>
<proteinExistence type="inferred from homology"/>
<feature type="binding site" evidence="8">
    <location>
        <begin position="26"/>
        <end position="28"/>
    </location>
    <ligand>
        <name>substrate</name>
    </ligand>
</feature>
<feature type="binding site" evidence="8">
    <location>
        <position position="118"/>
    </location>
    <ligand>
        <name>substrate</name>
    </ligand>
</feature>
<gene>
    <name evidence="8" type="primary">queE</name>
    <name evidence="10" type="ORF">HD593_008140</name>
</gene>
<dbReference type="PANTHER" id="PTHR42836:SF1">
    <property type="entry name" value="7-CARBOXY-7-DEAZAGUANINE SYNTHASE"/>
    <property type="match status" value="1"/>
</dbReference>
<evidence type="ECO:0000256" key="1">
    <source>
        <dbReference type="ARBA" id="ARBA00022485"/>
    </source>
</evidence>
<dbReference type="Proteomes" id="UP000565579">
    <property type="component" value="Unassembled WGS sequence"/>
</dbReference>
<comment type="similarity">
    <text evidence="8">Belongs to the radical SAM superfamily. 7-carboxy-7-deazaguanine synthase family.</text>
</comment>
<keyword evidence="3 8" id="KW-0479">Metal-binding</keyword>
<keyword evidence="4 8" id="KW-0460">Magnesium</keyword>
<keyword evidence="5 8" id="KW-0408">Iron</keyword>
<dbReference type="HAMAP" id="MF_00917">
    <property type="entry name" value="QueE"/>
    <property type="match status" value="1"/>
</dbReference>
<name>A0A7X0P154_9ACTN</name>
<evidence type="ECO:0000256" key="7">
    <source>
        <dbReference type="ARBA" id="ARBA00023239"/>
    </source>
</evidence>
<dbReference type="AlphaFoldDB" id="A0A7X0P154"/>
<feature type="binding site" evidence="8">
    <location>
        <position position="68"/>
    </location>
    <ligand>
        <name>[4Fe-4S] cluster</name>
        <dbReference type="ChEBI" id="CHEBI:49883"/>
        <note>4Fe-4S-S-AdoMet</note>
    </ligand>
</feature>
<evidence type="ECO:0000259" key="9">
    <source>
        <dbReference type="PROSITE" id="PS51918"/>
    </source>
</evidence>
<comment type="subunit">
    <text evidence="8">Homodimer.</text>
</comment>
<keyword evidence="8" id="KW-0671">Queuosine biosynthesis</keyword>
<evidence type="ECO:0000256" key="3">
    <source>
        <dbReference type="ARBA" id="ARBA00022723"/>
    </source>
</evidence>
<dbReference type="SUPFAM" id="SSF102114">
    <property type="entry name" value="Radical SAM enzymes"/>
    <property type="match status" value="1"/>
</dbReference>
<comment type="function">
    <text evidence="8">Catalyzes the complex heterocyclic radical-mediated conversion of 6-carboxy-5,6,7,8-tetrahydropterin (CPH4) to 7-carboxy-7-deazaguanine (CDG), a step common to the biosynthetic pathways of all 7-deazapurine-containing compounds.</text>
</comment>
<dbReference type="GO" id="GO:0016840">
    <property type="term" value="F:carbon-nitrogen lyase activity"/>
    <property type="evidence" value="ECO:0007669"/>
    <property type="project" value="UniProtKB-UniRule"/>
</dbReference>
<keyword evidence="2 8" id="KW-0949">S-adenosyl-L-methionine</keyword>
<dbReference type="GO" id="GO:0008616">
    <property type="term" value="P:tRNA queuosine(34) biosynthetic process"/>
    <property type="evidence" value="ECO:0007669"/>
    <property type="project" value="UniProtKB-UniRule"/>
</dbReference>
<evidence type="ECO:0000256" key="6">
    <source>
        <dbReference type="ARBA" id="ARBA00023014"/>
    </source>
</evidence>
<dbReference type="InterPro" id="IPR007197">
    <property type="entry name" value="rSAM"/>
</dbReference>
<feature type="binding site" evidence="8">
    <location>
        <position position="41"/>
    </location>
    <ligand>
        <name>substrate</name>
    </ligand>
</feature>
<dbReference type="GO" id="GO:0000287">
    <property type="term" value="F:magnesium ion binding"/>
    <property type="evidence" value="ECO:0007669"/>
    <property type="project" value="UniProtKB-UniRule"/>
</dbReference>
<keyword evidence="6 8" id="KW-0411">Iron-sulfur</keyword>
<dbReference type="GO" id="GO:0051539">
    <property type="term" value="F:4 iron, 4 sulfur cluster binding"/>
    <property type="evidence" value="ECO:0007669"/>
    <property type="project" value="UniProtKB-UniRule"/>
</dbReference>
<dbReference type="EMBL" id="JACHMI010000001">
    <property type="protein sequence ID" value="MBB6553345.1"/>
    <property type="molecule type" value="Genomic_DNA"/>
</dbReference>
<comment type="cofactor">
    <cofactor evidence="8">
        <name>Mg(2+)</name>
        <dbReference type="ChEBI" id="CHEBI:18420"/>
    </cofactor>
</comment>
<organism evidence="10 11">
    <name type="scientific">Nonomuraea rubra</name>
    <dbReference type="NCBI Taxonomy" id="46180"/>
    <lineage>
        <taxon>Bacteria</taxon>
        <taxon>Bacillati</taxon>
        <taxon>Actinomycetota</taxon>
        <taxon>Actinomycetes</taxon>
        <taxon>Streptosporangiales</taxon>
        <taxon>Streptosporangiaceae</taxon>
        <taxon>Nonomuraea</taxon>
    </lineage>
</organism>
<dbReference type="InterPro" id="IPR058240">
    <property type="entry name" value="rSAM_sf"/>
</dbReference>
<comment type="cofactor">
    <cofactor evidence="8">
        <name>S-adenosyl-L-methionine</name>
        <dbReference type="ChEBI" id="CHEBI:59789"/>
    </cofactor>
    <text evidence="8">Binds 1 S-adenosyl-L-methionine per subunit.</text>
</comment>
<feature type="binding site" evidence="8">
    <location>
        <position position="70"/>
    </location>
    <ligand>
        <name>Mg(2+)</name>
        <dbReference type="ChEBI" id="CHEBI:18420"/>
    </ligand>
</feature>
<evidence type="ECO:0000256" key="4">
    <source>
        <dbReference type="ARBA" id="ARBA00022842"/>
    </source>
</evidence>
<dbReference type="PIRSF" id="PIRSF000370">
    <property type="entry name" value="QueE"/>
    <property type="match status" value="1"/>
</dbReference>
<keyword evidence="11" id="KW-1185">Reference proteome</keyword>
<feature type="binding site" evidence="8">
    <location>
        <position position="45"/>
    </location>
    <ligand>
        <name>[4Fe-4S] cluster</name>
        <dbReference type="ChEBI" id="CHEBI:49883"/>
        <note>4Fe-4S-S-AdoMet</note>
    </ligand>
</feature>
<dbReference type="CDD" id="cd01335">
    <property type="entry name" value="Radical_SAM"/>
    <property type="match status" value="1"/>
</dbReference>
<dbReference type="GO" id="GO:1904047">
    <property type="term" value="F:S-adenosyl-L-methionine binding"/>
    <property type="evidence" value="ECO:0007669"/>
    <property type="project" value="UniProtKB-UniRule"/>
</dbReference>
<dbReference type="InterPro" id="IPR024924">
    <property type="entry name" value="7-CO-7-deazaguanine_synth-like"/>
</dbReference>
<comment type="cofactor">
    <cofactor evidence="8">
        <name>[4Fe-4S] cluster</name>
        <dbReference type="ChEBI" id="CHEBI:49883"/>
    </cofactor>
    <text evidence="8">Binds 1 [4Fe-4S] cluster. The cluster is coordinated with 3 cysteines and an exchangeable S-adenosyl-L-methionine.</text>
</comment>
<feature type="domain" description="Radical SAM core" evidence="9">
    <location>
        <begin position="32"/>
        <end position="264"/>
    </location>
</feature>
<dbReference type="EC" id="4.3.99.3" evidence="8"/>
<dbReference type="UniPathway" id="UPA00391"/>
<evidence type="ECO:0000256" key="2">
    <source>
        <dbReference type="ARBA" id="ARBA00022691"/>
    </source>
</evidence>
<reference evidence="10 11" key="1">
    <citation type="submission" date="2020-08" db="EMBL/GenBank/DDBJ databases">
        <title>Sequencing the genomes of 1000 actinobacteria strains.</title>
        <authorList>
            <person name="Klenk H.-P."/>
        </authorList>
    </citation>
    <scope>NUCLEOTIDE SEQUENCE [LARGE SCALE GENOMIC DNA]</scope>
    <source>
        <strain evidence="10 11">DSM 43768</strain>
    </source>
</reference>
<sequence length="267" mass="29122">MSADLLPIAIPTGQRPAPIAELFYSFQGEGVNLGRRALFVRFLGCNLTCGYTDAPTSRHSPAQGSMLCDTEYTWNSAKHDLSAGARHLTPQAIWDELIQLDPTTADPTLPPIDLIVITGGEPLLHKDAVLHLAHQARLADRHVEIETNATIKPGPDLVAAGVAFNAGLKLASSAVPRKKRIKPDAIRQLEASGRARWKFVVSTVDDLAEVATLQAEFGLTEIWLSPEGTTPERVMEHMRMAAAPALQHGWNLTTREHVLIWGGQRAR</sequence>